<reference evidence="2" key="1">
    <citation type="submission" date="2019-10" db="EMBL/GenBank/DDBJ databases">
        <title>Lactobacillus agilis SY111 Whole Genome Sequencing Project.</title>
        <authorList>
            <person name="Suzuki S."/>
            <person name="Endo A."/>
            <person name="Maeno S."/>
            <person name="Shiwa Y."/>
            <person name="Matsutani M."/>
            <person name="Kajikawa A."/>
        </authorList>
    </citation>
    <scope>NUCLEOTIDE SEQUENCE</scope>
    <source>
        <strain evidence="2">SY111</strain>
    </source>
</reference>
<dbReference type="Pfam" id="PF05709">
    <property type="entry name" value="Sipho_tail"/>
    <property type="match status" value="1"/>
</dbReference>
<evidence type="ECO:0000313" key="2">
    <source>
        <dbReference type="EMBL" id="GET09014.1"/>
    </source>
</evidence>
<dbReference type="Proteomes" id="UP000494178">
    <property type="component" value="Unassembled WGS sequence"/>
</dbReference>
<dbReference type="RefSeq" id="WP_172586311.1">
    <property type="nucleotide sequence ID" value="NZ_BLAN01000109.1"/>
</dbReference>
<accession>A0A6F9XUP3</accession>
<sequence length="278" mass="32258">MKPRLYIKLSGDDDEFEISSKIPQLTFLGCTDTPIQNNSYGEFGGVNGSLFYYSNTGRNTITAKFLLKFKDYYQYKALRQDIYRLFMQKHLYRIRTDAEQTMVNYVIPTSFEIEPFEPLAYFSNFSIVFDNPSGYKFSRYRSDEQADIWDEYPLGWHIPIFNEESFFFTENSFKVFNPSDVVIDPYSQKHDLKIKMKFVGENILVRNDTNGSDWAFNGKLNKSDVVILDGINTYLNGSPASNKTNFGNLVLNQGWNEISVIGATETEIIFSFPFIYID</sequence>
<organism evidence="2">
    <name type="scientific">Ligilactobacillus agilis</name>
    <dbReference type="NCBI Taxonomy" id="1601"/>
    <lineage>
        <taxon>Bacteria</taxon>
        <taxon>Bacillati</taxon>
        <taxon>Bacillota</taxon>
        <taxon>Bacilli</taxon>
        <taxon>Lactobacillales</taxon>
        <taxon>Lactobacillaceae</taxon>
        <taxon>Ligilactobacillus</taxon>
    </lineage>
</organism>
<name>A0A6F9XUP3_9LACO</name>
<evidence type="ECO:0000259" key="1">
    <source>
        <dbReference type="Pfam" id="PF05709"/>
    </source>
</evidence>
<protein>
    <submittedName>
        <fullName evidence="2">Phage protein</fullName>
    </submittedName>
</protein>
<proteinExistence type="predicted"/>
<comment type="caution">
    <text evidence="2">The sequence shown here is derived from an EMBL/GenBank/DDBJ whole genome shotgun (WGS) entry which is preliminary data.</text>
</comment>
<dbReference type="AlphaFoldDB" id="A0A6F9XUP3"/>
<dbReference type="InterPro" id="IPR008841">
    <property type="entry name" value="Siphovirus-type_tail_N"/>
</dbReference>
<gene>
    <name evidence="2" type="ORF">SY111_16380</name>
</gene>
<dbReference type="Gene3D" id="2.40.30.200">
    <property type="match status" value="1"/>
</dbReference>
<feature type="domain" description="Siphovirus-type tail component RIFT-related" evidence="1">
    <location>
        <begin position="17"/>
        <end position="130"/>
    </location>
</feature>
<dbReference type="EMBL" id="BLAN01000109">
    <property type="protein sequence ID" value="GET09014.1"/>
    <property type="molecule type" value="Genomic_DNA"/>
</dbReference>